<proteinExistence type="predicted"/>
<name>A0A0J5WKG8_BURCE</name>
<comment type="caution">
    <text evidence="2">The sequence shown here is derived from an EMBL/GenBank/DDBJ whole genome shotgun (WGS) entry which is preliminary data.</text>
</comment>
<organism evidence="2 3">
    <name type="scientific">Burkholderia cepacia</name>
    <name type="common">Pseudomonas cepacia</name>
    <dbReference type="NCBI Taxonomy" id="292"/>
    <lineage>
        <taxon>Bacteria</taxon>
        <taxon>Pseudomonadati</taxon>
        <taxon>Pseudomonadota</taxon>
        <taxon>Betaproteobacteria</taxon>
        <taxon>Burkholderiales</taxon>
        <taxon>Burkholderiaceae</taxon>
        <taxon>Burkholderia</taxon>
        <taxon>Burkholderia cepacia complex</taxon>
    </lineage>
</organism>
<accession>A0A0J5WKG8</accession>
<reference evidence="2 3" key="1">
    <citation type="submission" date="2015-05" db="EMBL/GenBank/DDBJ databases">
        <title>Draft genome of Burkholderia cepacia LK29.</title>
        <authorList>
            <person name="Chan X.Y."/>
        </authorList>
    </citation>
    <scope>NUCLEOTIDE SEQUENCE [LARGE SCALE GENOMIC DNA]</scope>
    <source>
        <strain evidence="2 3">LK29</strain>
    </source>
</reference>
<sequence>MKPNLSRQALLALTLAGVAAAAVAATQEEAKVQCYGVAKAGQNDCGSKTGVHDCASKAKVDNDKGDFKIVPVGTCEKLGGTTES</sequence>
<dbReference type="InterPro" id="IPR018740">
    <property type="entry name" value="DUF2282_membr"/>
</dbReference>
<dbReference type="Proteomes" id="UP000036338">
    <property type="component" value="Unassembled WGS sequence"/>
</dbReference>
<dbReference type="PATRIC" id="fig|292.27.peg.5399"/>
<evidence type="ECO:0000313" key="2">
    <source>
        <dbReference type="EMBL" id="KML51820.1"/>
    </source>
</evidence>
<dbReference type="AlphaFoldDB" id="A0A0J5WKG8"/>
<evidence type="ECO:0000256" key="1">
    <source>
        <dbReference type="SAM" id="SignalP"/>
    </source>
</evidence>
<evidence type="ECO:0000313" key="3">
    <source>
        <dbReference type="Proteomes" id="UP000036338"/>
    </source>
</evidence>
<feature type="signal peptide" evidence="1">
    <location>
        <begin position="1"/>
        <end position="24"/>
    </location>
</feature>
<dbReference type="EMBL" id="LDWR01000045">
    <property type="protein sequence ID" value="KML51820.1"/>
    <property type="molecule type" value="Genomic_DNA"/>
</dbReference>
<keyword evidence="1" id="KW-0732">Signal</keyword>
<dbReference type="Pfam" id="PF10048">
    <property type="entry name" value="DUF2282"/>
    <property type="match status" value="1"/>
</dbReference>
<evidence type="ECO:0008006" key="4">
    <source>
        <dbReference type="Google" id="ProtNLM"/>
    </source>
</evidence>
<gene>
    <name evidence="2" type="ORF">VL15_25150</name>
</gene>
<dbReference type="RefSeq" id="WP_048249211.1">
    <property type="nucleotide sequence ID" value="NZ_LDWR01000045.1"/>
</dbReference>
<feature type="chain" id="PRO_5005266444" description="DUF2282 domain-containing protein" evidence="1">
    <location>
        <begin position="25"/>
        <end position="84"/>
    </location>
</feature>
<protein>
    <recommendedName>
        <fullName evidence="4">DUF2282 domain-containing protein</fullName>
    </recommendedName>
</protein>